<keyword evidence="3" id="KW-0125">Carotenoid biosynthesis</keyword>
<accession>A0ABW6KCZ7</accession>
<dbReference type="PANTHER" id="PTHR31480">
    <property type="entry name" value="BIFUNCTIONAL LYCOPENE CYCLASE/PHYTOENE SYNTHASE"/>
    <property type="match status" value="1"/>
</dbReference>
<organism evidence="4 5">
    <name type="scientific">Cytobacillus spartinae</name>
    <dbReference type="NCBI Taxonomy" id="3299023"/>
    <lineage>
        <taxon>Bacteria</taxon>
        <taxon>Bacillati</taxon>
        <taxon>Bacillota</taxon>
        <taxon>Bacilli</taxon>
        <taxon>Bacillales</taxon>
        <taxon>Bacillaceae</taxon>
        <taxon>Cytobacillus</taxon>
    </lineage>
</organism>
<dbReference type="PROSITE" id="PS01045">
    <property type="entry name" value="SQUALEN_PHYTOEN_SYN_2"/>
    <property type="match status" value="1"/>
</dbReference>
<dbReference type="SUPFAM" id="SSF48576">
    <property type="entry name" value="Terpenoid synthases"/>
    <property type="match status" value="1"/>
</dbReference>
<comment type="pathway">
    <text evidence="1">Carotenoid biosynthesis.</text>
</comment>
<evidence type="ECO:0000256" key="2">
    <source>
        <dbReference type="ARBA" id="ARBA00022679"/>
    </source>
</evidence>
<evidence type="ECO:0000313" key="5">
    <source>
        <dbReference type="Proteomes" id="UP001601059"/>
    </source>
</evidence>
<evidence type="ECO:0000313" key="4">
    <source>
        <dbReference type="EMBL" id="MFE8700773.1"/>
    </source>
</evidence>
<dbReference type="Pfam" id="PF00494">
    <property type="entry name" value="SQS_PSY"/>
    <property type="match status" value="1"/>
</dbReference>
<keyword evidence="2" id="KW-0808">Transferase</keyword>
<dbReference type="CDD" id="cd00683">
    <property type="entry name" value="Trans_IPPS_HH"/>
    <property type="match status" value="1"/>
</dbReference>
<dbReference type="InterPro" id="IPR002060">
    <property type="entry name" value="Squ/phyt_synthse"/>
</dbReference>
<dbReference type="Proteomes" id="UP001601059">
    <property type="component" value="Unassembled WGS sequence"/>
</dbReference>
<reference evidence="4 5" key="1">
    <citation type="submission" date="2024-08" db="EMBL/GenBank/DDBJ databases">
        <title>Two novel Cytobacillus novel species.</title>
        <authorList>
            <person name="Liu G."/>
        </authorList>
    </citation>
    <scope>NUCLEOTIDE SEQUENCE [LARGE SCALE GENOMIC DNA]</scope>
    <source>
        <strain evidence="4 5">FJAT-54145</strain>
    </source>
</reference>
<dbReference type="Gene3D" id="1.10.600.10">
    <property type="entry name" value="Farnesyl Diphosphate Synthase"/>
    <property type="match status" value="1"/>
</dbReference>
<comment type="caution">
    <text evidence="4">The sequence shown here is derived from an EMBL/GenBank/DDBJ whole genome shotgun (WGS) entry which is preliminary data.</text>
</comment>
<name>A0ABW6KCZ7_9BACI</name>
<dbReference type="InterPro" id="IPR019845">
    <property type="entry name" value="Squalene/phytoene_synthase_CS"/>
</dbReference>
<dbReference type="InterPro" id="IPR033904">
    <property type="entry name" value="Trans_IPPS_HH"/>
</dbReference>
<sequence>MIHSDLVVHCEEIMKKHSASFYAAFKSLPSPRKEAVFVIYAFCRMIDDSVDEPESSPYTLDELEGLFENLDHAEGHFIWPCLRWLFSTFPIEKGPFFKQIAGQKMDLSLTVYQSMDQLEIYCERVAGSVGEMLLPVLHDHPTPEVKEAGIYLGKAMQIVNIIRDVGEDLERGRRYIPTEWMDQYLYTQSDFEEKAINFHFKRLMNGLMGLAHNWFEKGLANLDSYPAQSAFSIKLAAGYYAAIMEAIKINDYQVFEKRAVVSDKKKKAIYLSALQDALGNEARSIEA</sequence>
<keyword evidence="5" id="KW-1185">Reference proteome</keyword>
<gene>
    <name evidence="4" type="ORF">ACFYKX_09115</name>
</gene>
<dbReference type="InterPro" id="IPR008949">
    <property type="entry name" value="Isoprenoid_synthase_dom_sf"/>
</dbReference>
<dbReference type="SFLD" id="SFLDG01018">
    <property type="entry name" value="Squalene/Phytoene_Synthase_Lik"/>
    <property type="match status" value="1"/>
</dbReference>
<dbReference type="SFLD" id="SFLDG01212">
    <property type="entry name" value="Phytoene_synthase_like"/>
    <property type="match status" value="1"/>
</dbReference>
<proteinExistence type="predicted"/>
<dbReference type="SFLD" id="SFLDS00005">
    <property type="entry name" value="Isoprenoid_Synthase_Type_I"/>
    <property type="match status" value="1"/>
</dbReference>
<dbReference type="InterPro" id="IPR044843">
    <property type="entry name" value="Trans_IPPS_bact-type"/>
</dbReference>
<protein>
    <submittedName>
        <fullName evidence="4">Phytoene/squalene synthase family protein</fullName>
    </submittedName>
</protein>
<evidence type="ECO:0000256" key="3">
    <source>
        <dbReference type="ARBA" id="ARBA00022746"/>
    </source>
</evidence>
<evidence type="ECO:0000256" key="1">
    <source>
        <dbReference type="ARBA" id="ARBA00004829"/>
    </source>
</evidence>
<dbReference type="RefSeq" id="WP_389360272.1">
    <property type="nucleotide sequence ID" value="NZ_JBIACK010000003.1"/>
</dbReference>
<dbReference type="EMBL" id="JBIACK010000003">
    <property type="protein sequence ID" value="MFE8700773.1"/>
    <property type="molecule type" value="Genomic_DNA"/>
</dbReference>